<accession>A0ACC7P7M3</accession>
<reference evidence="1" key="1">
    <citation type="submission" date="2024-12" db="EMBL/GenBank/DDBJ databases">
        <authorList>
            <person name="Wu N."/>
        </authorList>
    </citation>
    <scope>NUCLEOTIDE SEQUENCE</scope>
    <source>
        <strain evidence="1">P15</strain>
    </source>
</reference>
<name>A0ACC7P7M3_9BACL</name>
<evidence type="ECO:0000313" key="2">
    <source>
        <dbReference type="Proteomes" id="UP001631969"/>
    </source>
</evidence>
<protein>
    <submittedName>
        <fullName evidence="1">Uncharacterized protein</fullName>
    </submittedName>
</protein>
<gene>
    <name evidence="1" type="ORF">ACI1P1_24025</name>
</gene>
<organism evidence="1 2">
    <name type="scientific">Paenibacillus mesotrionivorans</name>
    <dbReference type="NCBI Taxonomy" id="3160968"/>
    <lineage>
        <taxon>Bacteria</taxon>
        <taxon>Bacillati</taxon>
        <taxon>Bacillota</taxon>
        <taxon>Bacilli</taxon>
        <taxon>Bacillales</taxon>
        <taxon>Paenibacillaceae</taxon>
        <taxon>Paenibacillus</taxon>
    </lineage>
</organism>
<keyword evidence="2" id="KW-1185">Reference proteome</keyword>
<evidence type="ECO:0000313" key="1">
    <source>
        <dbReference type="EMBL" id="MFM9331367.1"/>
    </source>
</evidence>
<dbReference type="Proteomes" id="UP001631969">
    <property type="component" value="Unassembled WGS sequence"/>
</dbReference>
<comment type="caution">
    <text evidence="1">The sequence shown here is derived from an EMBL/GenBank/DDBJ whole genome shotgun (WGS) entry which is preliminary data.</text>
</comment>
<sequence length="70" mass="7915">MRQPLSITEQIDLAGKLGDLKEQHYNHTLLLTALLELLTEKGLLTTEEIRAKAADLHHMAYHGLDEDLHS</sequence>
<proteinExistence type="predicted"/>
<dbReference type="EMBL" id="JBJURJ010000018">
    <property type="protein sequence ID" value="MFM9331367.1"/>
    <property type="molecule type" value="Genomic_DNA"/>
</dbReference>